<evidence type="ECO:0000313" key="2">
    <source>
        <dbReference type="Proteomes" id="UP001187531"/>
    </source>
</evidence>
<dbReference type="AlphaFoldDB" id="A0AA88IL36"/>
<dbReference type="GO" id="GO:0031146">
    <property type="term" value="P:SCF-dependent proteasomal ubiquitin-dependent protein catabolic process"/>
    <property type="evidence" value="ECO:0007669"/>
    <property type="project" value="TreeGrafter"/>
</dbReference>
<protein>
    <submittedName>
        <fullName evidence="1">Uncharacterized protein</fullName>
    </submittedName>
</protein>
<dbReference type="EMBL" id="JAVRJZ010000005">
    <property type="protein sequence ID" value="KAK2722837.1"/>
    <property type="molecule type" value="Genomic_DNA"/>
</dbReference>
<gene>
    <name evidence="1" type="ORF">QYM36_003135</name>
</gene>
<dbReference type="SUPFAM" id="SSF52047">
    <property type="entry name" value="RNI-like"/>
    <property type="match status" value="1"/>
</dbReference>
<dbReference type="InterPro" id="IPR032675">
    <property type="entry name" value="LRR_dom_sf"/>
</dbReference>
<dbReference type="Gene3D" id="3.80.10.10">
    <property type="entry name" value="Ribonuclease Inhibitor"/>
    <property type="match status" value="2"/>
</dbReference>
<comment type="caution">
    <text evidence="1">The sequence shown here is derived from an EMBL/GenBank/DDBJ whole genome shotgun (WGS) entry which is preliminary data.</text>
</comment>
<proteinExistence type="predicted"/>
<dbReference type="PANTHER" id="PTHR13318">
    <property type="entry name" value="PARTNER OF PAIRED, ISOFORM B-RELATED"/>
    <property type="match status" value="1"/>
</dbReference>
<name>A0AA88IL36_ARTSF</name>
<evidence type="ECO:0000313" key="1">
    <source>
        <dbReference type="EMBL" id="KAK2722837.1"/>
    </source>
</evidence>
<dbReference type="Proteomes" id="UP001187531">
    <property type="component" value="Unassembled WGS sequence"/>
</dbReference>
<keyword evidence="2" id="KW-1185">Reference proteome</keyword>
<reference evidence="1" key="1">
    <citation type="submission" date="2023-07" db="EMBL/GenBank/DDBJ databases">
        <title>Chromosome-level genome assembly of Artemia franciscana.</title>
        <authorList>
            <person name="Jo E."/>
        </authorList>
    </citation>
    <scope>NUCLEOTIDE SEQUENCE</scope>
    <source>
        <tissue evidence="1">Whole body</tissue>
    </source>
</reference>
<organism evidence="1 2">
    <name type="scientific">Artemia franciscana</name>
    <name type="common">Brine shrimp</name>
    <name type="synonym">Artemia sanfranciscana</name>
    <dbReference type="NCBI Taxonomy" id="6661"/>
    <lineage>
        <taxon>Eukaryota</taxon>
        <taxon>Metazoa</taxon>
        <taxon>Ecdysozoa</taxon>
        <taxon>Arthropoda</taxon>
        <taxon>Crustacea</taxon>
        <taxon>Branchiopoda</taxon>
        <taxon>Anostraca</taxon>
        <taxon>Artemiidae</taxon>
        <taxon>Artemia</taxon>
    </lineage>
</organism>
<sequence>MPLLIQPKTLYNGCLNFVNFIIDLTCESIAEEDEAYLNFRIAKLQELLQQLPIEVLDDICENRRLLAGRMSTDVRVCEIKLRVYMHRQMRHFKIDTGSNECHLKLDDRFWRSQIYLLSRIQVLDLHLVCTDEILEMISKFCPELEEINIISRVVRETSQEPPSTKIKQFVSDKGLTSLSKCTRLKRIILNKRQTLKAHLERSVTAVGVKEVLKRLPSLEYINYSEMGEVFEDLRQITRLVAIYDSNPSSESLFNALLYCPFVTQIFLSMSKELPDKEKRSEAIFNCLKRSANQFTRIELQGINTVGYLSEFLLKKGEYLRVLSLNDPKRVLTSKEVIYIGNLCANLTQLSIRDLSDENERQIIKPLPHAFRKLQHLNLSGKQWNFQKVLVPVLLKARHLEKLSLLNLHGMTFEINEVLQKVIKEGCLQNLRELYLRCGCFVSLSLLKKLLKKCKQIESISLRPNVLLQKADAEMLLNSYLEKNYKIVFNFDF</sequence>
<accession>A0AA88IL36</accession>
<dbReference type="GO" id="GO:0019005">
    <property type="term" value="C:SCF ubiquitin ligase complex"/>
    <property type="evidence" value="ECO:0007669"/>
    <property type="project" value="TreeGrafter"/>
</dbReference>